<dbReference type="AlphaFoldDB" id="A0ABD3FRA0"/>
<proteinExistence type="predicted"/>
<dbReference type="Proteomes" id="UP001632037">
    <property type="component" value="Unassembled WGS sequence"/>
</dbReference>
<reference evidence="2 3" key="1">
    <citation type="submission" date="2024-09" db="EMBL/GenBank/DDBJ databases">
        <title>Genome sequencing and assembly of Phytophthora oleae, isolate VK10A, causative agent of rot of olive drupes.</title>
        <authorList>
            <person name="Conti Taguali S."/>
            <person name="Riolo M."/>
            <person name="La Spada F."/>
            <person name="Cacciola S.O."/>
            <person name="Dionisio G."/>
        </authorList>
    </citation>
    <scope>NUCLEOTIDE SEQUENCE [LARGE SCALE GENOMIC DNA]</scope>
    <source>
        <strain evidence="2 3">VK10A</strain>
    </source>
</reference>
<keyword evidence="3" id="KW-1185">Reference proteome</keyword>
<name>A0ABD3FRA0_9STRA</name>
<feature type="region of interest" description="Disordered" evidence="1">
    <location>
        <begin position="31"/>
        <end position="53"/>
    </location>
</feature>
<sequence length="327" mass="36901">MQRLPSHEFYERFSDLRGLINTFKQQWGLTASMDTSTENTTDEIESEHSEDENELLEEISEALSSRRTLSRTELETDLAELLVDDPSQVSQPDFESSEAAQRILDDFGDYAAQGANITSPRHSNRDCTQEQLEHPAATATDALHPASERGVFVGASADSIPLLNQQTPLNPFEVAQLPDTVRSRGSVVSGVDVIKLHQPPLATSTSNITQQKQAHRGTIRLQCDCPVDVKSLFLWAQHFSDKDRVCEIIDRYPVLFSESFLLTRRPDVVLRIPPTSYIFWPPVEYFQVSPVRLQTGRQRALSVDWISRIKLFMILMPIALSLLQSSF</sequence>
<feature type="compositionally biased region" description="Acidic residues" evidence="1">
    <location>
        <begin position="40"/>
        <end position="53"/>
    </location>
</feature>
<organism evidence="2 3">
    <name type="scientific">Phytophthora oleae</name>
    <dbReference type="NCBI Taxonomy" id="2107226"/>
    <lineage>
        <taxon>Eukaryota</taxon>
        <taxon>Sar</taxon>
        <taxon>Stramenopiles</taxon>
        <taxon>Oomycota</taxon>
        <taxon>Peronosporomycetes</taxon>
        <taxon>Peronosporales</taxon>
        <taxon>Peronosporaceae</taxon>
        <taxon>Phytophthora</taxon>
    </lineage>
</organism>
<accession>A0ABD3FRA0</accession>
<evidence type="ECO:0000313" key="2">
    <source>
        <dbReference type="EMBL" id="KAL3668154.1"/>
    </source>
</evidence>
<comment type="caution">
    <text evidence="2">The sequence shown here is derived from an EMBL/GenBank/DDBJ whole genome shotgun (WGS) entry which is preliminary data.</text>
</comment>
<evidence type="ECO:0000313" key="3">
    <source>
        <dbReference type="Proteomes" id="UP001632037"/>
    </source>
</evidence>
<protein>
    <submittedName>
        <fullName evidence="2">Uncharacterized protein</fullName>
    </submittedName>
</protein>
<evidence type="ECO:0000256" key="1">
    <source>
        <dbReference type="SAM" id="MobiDB-lite"/>
    </source>
</evidence>
<dbReference type="EMBL" id="JBIMZQ010000012">
    <property type="protein sequence ID" value="KAL3668154.1"/>
    <property type="molecule type" value="Genomic_DNA"/>
</dbReference>
<gene>
    <name evidence="2" type="ORF">V7S43_007017</name>
</gene>